<comment type="caution">
    <text evidence="1">The sequence shown here is derived from an EMBL/GenBank/DDBJ whole genome shotgun (WGS) entry which is preliminary data.</text>
</comment>
<dbReference type="Pfam" id="PF01126">
    <property type="entry name" value="Heme_oxygenase"/>
    <property type="match status" value="1"/>
</dbReference>
<keyword evidence="1" id="KW-0560">Oxidoreductase</keyword>
<name>A0ABU1K3Q3_9FLAO</name>
<dbReference type="Proteomes" id="UP001257659">
    <property type="component" value="Unassembled WGS sequence"/>
</dbReference>
<dbReference type="SUPFAM" id="SSF48613">
    <property type="entry name" value="Heme oxygenase-like"/>
    <property type="match status" value="1"/>
</dbReference>
<dbReference type="EC" id="1.14.14.18" evidence="1"/>
<sequence length="192" mass="21943">MILDKLREATKKLHEEIEQDNLAEHIISHKISLADYKLLLLQNYIAYHVTETEIAKQLSSFEPSKAKRLEKDLAQLNISTQLVNEFKNDFSCQTEADAWGALYVVEGSALGGMLIAKNLSECKNLTEIDVHHFFDGNHKNIAGWKDFCKALKKKDFSEKETKEAIEKAKETFVFFGEVFNRTKNSSIQTQSN</sequence>
<dbReference type="EMBL" id="JAVDQA010000002">
    <property type="protein sequence ID" value="MDR6300254.1"/>
    <property type="molecule type" value="Genomic_DNA"/>
</dbReference>
<keyword evidence="2" id="KW-1185">Reference proteome</keyword>
<proteinExistence type="predicted"/>
<dbReference type="InterPro" id="IPR016053">
    <property type="entry name" value="Haem_Oase-like"/>
</dbReference>
<dbReference type="RefSeq" id="WP_309727168.1">
    <property type="nucleotide sequence ID" value="NZ_JAVDQA010000002.1"/>
</dbReference>
<dbReference type="Gene3D" id="1.20.910.10">
    <property type="entry name" value="Heme oxygenase-like"/>
    <property type="match status" value="1"/>
</dbReference>
<dbReference type="InterPro" id="IPR016084">
    <property type="entry name" value="Haem_Oase-like_multi-hlx"/>
</dbReference>
<evidence type="ECO:0000313" key="1">
    <source>
        <dbReference type="EMBL" id="MDR6300254.1"/>
    </source>
</evidence>
<protein>
    <submittedName>
        <fullName evidence="1">Heme oxygenase</fullName>
        <ecNumber evidence="1">1.14.14.18</ecNumber>
    </submittedName>
</protein>
<gene>
    <name evidence="1" type="ORF">GGR31_000885</name>
</gene>
<dbReference type="CDD" id="cd19166">
    <property type="entry name" value="HemeO-bac"/>
    <property type="match status" value="1"/>
</dbReference>
<dbReference type="GO" id="GO:0004392">
    <property type="term" value="F:heme oxygenase (decyclizing) activity"/>
    <property type="evidence" value="ECO:0007669"/>
    <property type="project" value="UniProtKB-EC"/>
</dbReference>
<reference evidence="1 2" key="1">
    <citation type="submission" date="2023-07" db="EMBL/GenBank/DDBJ databases">
        <title>Genomic Encyclopedia of Type Strains, Phase IV (KMG-IV): sequencing the most valuable type-strain genomes for metagenomic binning, comparative biology and taxonomic classification.</title>
        <authorList>
            <person name="Goeker M."/>
        </authorList>
    </citation>
    <scope>NUCLEOTIDE SEQUENCE [LARGE SCALE GENOMIC DNA]</scope>
    <source>
        <strain evidence="1 2">DSM 102814</strain>
    </source>
</reference>
<accession>A0ABU1K3Q3</accession>
<evidence type="ECO:0000313" key="2">
    <source>
        <dbReference type="Proteomes" id="UP001257659"/>
    </source>
</evidence>
<organism evidence="1 2">
    <name type="scientific">Mesonia maritima</name>
    <dbReference type="NCBI Taxonomy" id="1793873"/>
    <lineage>
        <taxon>Bacteria</taxon>
        <taxon>Pseudomonadati</taxon>
        <taxon>Bacteroidota</taxon>
        <taxon>Flavobacteriia</taxon>
        <taxon>Flavobacteriales</taxon>
        <taxon>Flavobacteriaceae</taxon>
        <taxon>Mesonia</taxon>
    </lineage>
</organism>